<dbReference type="InterPro" id="IPR011032">
    <property type="entry name" value="GroES-like_sf"/>
</dbReference>
<accession>A0ABD3IIB1</accession>
<dbReference type="InterPro" id="IPR002328">
    <property type="entry name" value="ADH_Zn_CS"/>
</dbReference>
<evidence type="ECO:0000256" key="5">
    <source>
        <dbReference type="ARBA" id="ARBA00023002"/>
    </source>
</evidence>
<dbReference type="InterPro" id="IPR013149">
    <property type="entry name" value="ADH-like_C"/>
</dbReference>
<dbReference type="SUPFAM" id="SSF51735">
    <property type="entry name" value="NAD(P)-binding Rossmann-fold domains"/>
    <property type="match status" value="1"/>
</dbReference>
<name>A0ABD3IIB1_EUCGL</name>
<evidence type="ECO:0000256" key="1">
    <source>
        <dbReference type="ARBA" id="ARBA00001947"/>
    </source>
</evidence>
<evidence type="ECO:0000256" key="7">
    <source>
        <dbReference type="RuleBase" id="RU361277"/>
    </source>
</evidence>
<feature type="domain" description="Alcohol dehydrogenase-like C-terminal" evidence="8">
    <location>
        <begin position="137"/>
        <end position="229"/>
    </location>
</feature>
<dbReference type="Pfam" id="PF08240">
    <property type="entry name" value="ADH_N"/>
    <property type="match status" value="1"/>
</dbReference>
<dbReference type="PROSITE" id="PS00059">
    <property type="entry name" value="ADH_ZINC"/>
    <property type="match status" value="1"/>
</dbReference>
<comment type="similarity">
    <text evidence="2 7">Belongs to the zinc-containing alcohol dehydrogenase family.</text>
</comment>
<dbReference type="EMBL" id="JBJKBG010000011">
    <property type="protein sequence ID" value="KAL3714121.1"/>
    <property type="molecule type" value="Genomic_DNA"/>
</dbReference>
<evidence type="ECO:0000256" key="3">
    <source>
        <dbReference type="ARBA" id="ARBA00022723"/>
    </source>
</evidence>
<dbReference type="Pfam" id="PF00107">
    <property type="entry name" value="ADH_zinc_N"/>
    <property type="match status" value="1"/>
</dbReference>
<evidence type="ECO:0000313" key="11">
    <source>
        <dbReference type="Proteomes" id="UP001634007"/>
    </source>
</evidence>
<dbReference type="SUPFAM" id="SSF50129">
    <property type="entry name" value="GroES-like"/>
    <property type="match status" value="1"/>
</dbReference>
<dbReference type="AlphaFoldDB" id="A0ABD3IIB1"/>
<evidence type="ECO:0000256" key="6">
    <source>
        <dbReference type="ARBA" id="ARBA00023027"/>
    </source>
</evidence>
<dbReference type="Gene3D" id="3.90.180.10">
    <property type="entry name" value="Medium-chain alcohol dehydrogenases, catalytic domain"/>
    <property type="match status" value="1"/>
</dbReference>
<feature type="domain" description="Alcohol dehydrogenase-like N-terminal" evidence="9">
    <location>
        <begin position="19"/>
        <end position="92"/>
    </location>
</feature>
<dbReference type="GO" id="GO:0046872">
    <property type="term" value="F:metal ion binding"/>
    <property type="evidence" value="ECO:0007669"/>
    <property type="project" value="UniProtKB-KW"/>
</dbReference>
<comment type="cofactor">
    <cofactor evidence="1 7">
        <name>Zn(2+)</name>
        <dbReference type="ChEBI" id="CHEBI:29105"/>
    </cofactor>
</comment>
<evidence type="ECO:0008006" key="12">
    <source>
        <dbReference type="Google" id="ProtNLM"/>
    </source>
</evidence>
<dbReference type="Gene3D" id="3.40.50.720">
    <property type="entry name" value="NAD(P)-binding Rossmann-like Domain"/>
    <property type="match status" value="1"/>
</dbReference>
<dbReference type="InterPro" id="IPR036291">
    <property type="entry name" value="NAD(P)-bd_dom_sf"/>
</dbReference>
<keyword evidence="11" id="KW-1185">Reference proteome</keyword>
<evidence type="ECO:0000256" key="2">
    <source>
        <dbReference type="ARBA" id="ARBA00008072"/>
    </source>
</evidence>
<keyword evidence="6" id="KW-0520">NAD</keyword>
<keyword evidence="4 7" id="KW-0862">Zinc</keyword>
<dbReference type="GO" id="GO:0016491">
    <property type="term" value="F:oxidoreductase activity"/>
    <property type="evidence" value="ECO:0007669"/>
    <property type="project" value="UniProtKB-KW"/>
</dbReference>
<evidence type="ECO:0000259" key="8">
    <source>
        <dbReference type="Pfam" id="PF00107"/>
    </source>
</evidence>
<proteinExistence type="inferred from homology"/>
<dbReference type="PANTHER" id="PTHR43161:SF9">
    <property type="entry name" value="SORBITOL DEHYDROGENASE"/>
    <property type="match status" value="1"/>
</dbReference>
<gene>
    <name evidence="10" type="ORF">ACJRO7_006114</name>
</gene>
<dbReference type="PANTHER" id="PTHR43161">
    <property type="entry name" value="SORBITOL DEHYDROGENASE"/>
    <property type="match status" value="1"/>
</dbReference>
<dbReference type="Proteomes" id="UP001634007">
    <property type="component" value="Unassembled WGS sequence"/>
</dbReference>
<evidence type="ECO:0000256" key="4">
    <source>
        <dbReference type="ARBA" id="ARBA00022833"/>
    </source>
</evidence>
<organism evidence="10 11">
    <name type="scientific">Eucalyptus globulus</name>
    <name type="common">Tasmanian blue gum</name>
    <dbReference type="NCBI Taxonomy" id="34317"/>
    <lineage>
        <taxon>Eukaryota</taxon>
        <taxon>Viridiplantae</taxon>
        <taxon>Streptophyta</taxon>
        <taxon>Embryophyta</taxon>
        <taxon>Tracheophyta</taxon>
        <taxon>Spermatophyta</taxon>
        <taxon>Magnoliopsida</taxon>
        <taxon>eudicotyledons</taxon>
        <taxon>Gunneridae</taxon>
        <taxon>Pentapetalae</taxon>
        <taxon>rosids</taxon>
        <taxon>malvids</taxon>
        <taxon>Myrtales</taxon>
        <taxon>Myrtaceae</taxon>
        <taxon>Myrtoideae</taxon>
        <taxon>Eucalypteae</taxon>
        <taxon>Eucalyptus</taxon>
    </lineage>
</organism>
<evidence type="ECO:0000313" key="10">
    <source>
        <dbReference type="EMBL" id="KAL3714121.1"/>
    </source>
</evidence>
<dbReference type="InterPro" id="IPR013154">
    <property type="entry name" value="ADH-like_N"/>
</dbReference>
<protein>
    <recommendedName>
        <fullName evidence="12">Sorbitol dehydrogenase</fullName>
    </recommendedName>
</protein>
<reference evidence="10 11" key="1">
    <citation type="submission" date="2024-11" db="EMBL/GenBank/DDBJ databases">
        <title>Chromosome-level genome assembly of Eucalyptus globulus Labill. provides insights into its genome evolution.</title>
        <authorList>
            <person name="Li X."/>
        </authorList>
    </citation>
    <scope>NUCLEOTIDE SEQUENCE [LARGE SCALE GENOMIC DNA]</scope>
    <source>
        <strain evidence="10">CL2024</strain>
        <tissue evidence="10">Fresh tender leaves</tissue>
    </source>
</reference>
<keyword evidence="3 7" id="KW-0479">Metal-binding</keyword>
<evidence type="ECO:0000259" key="9">
    <source>
        <dbReference type="Pfam" id="PF08240"/>
    </source>
</evidence>
<sequence>MAAWLVGLDTLKIQRFTLGPHDVRVRMKAVGICGSDVHCLKTLRYALFMVKEPIVNGHESAGIVEEVGSEVRTLVPVDRVALGPGIRRHNLCPDMEFFATPLVHGSLANQPSSVGVHACRRANVGPETNVLVMGAGPIGLVTMLAACASGVPRIVIVDVDDHRLSVAKYLAADDIMKVSTDMKDVSKEVALIQKLKATEIDMSFDCAGFNKTMSTALTATRSDCKVCLVNVIGIWYKNTWPLCKNRIAARNFHHAVKCLGW</sequence>
<keyword evidence="5" id="KW-0560">Oxidoreductase</keyword>
<comment type="caution">
    <text evidence="10">The sequence shown here is derived from an EMBL/GenBank/DDBJ whole genome shotgun (WGS) entry which is preliminary data.</text>
</comment>
<dbReference type="FunFam" id="3.40.50.720:FF:000068">
    <property type="entry name" value="Sorbitol dehydrogenase"/>
    <property type="match status" value="1"/>
</dbReference>